<name>A0ABV2JLL5_9STRE</name>
<sequence>MGRRTERERQRRRRQKQRAKIALVLGILLAVVGGWVAIFGWKKPMRTHQEVSSSSAAVSSSEKKQESTQTARIMAHGDLLYHDALYMSAQQADGSYDFSTNFTYVKPWIEQADLAIADFEGTISSEFPLAGYPLFNAPASVATAIKDAGYDVVDLAHNHILDSQLSGLISTAKTFTDLGVGTVGVYPEGNRSSAPLLIREVNGIKVAILAYAYGFNGMEGNLTPEEYQSYLSDMDESRMKAEIERAEKEVDVTIIMPQMGVEYQLEPTQEQVELYHKMVDWGADVVFGGHPHVAEPSEIVEKDGDKKLIIYSMGNFISNQRLETMEGVNNAQWTERGVLMDVTFEKKAGKTRIQTATAHPTWVSRVPNGQYAADGGPFYTYQTFVLEDFIEGGQHRVQLDEDTKARVDAAYQEMTDFMHLDWSKE</sequence>
<reference evidence="5 6" key="1">
    <citation type="submission" date="2024-06" db="EMBL/GenBank/DDBJ databases">
        <title>Genomic Encyclopedia of Type Strains, Phase IV (KMG-IV): sequencing the most valuable type-strain genomes for metagenomic binning, comparative biology and taxonomic classification.</title>
        <authorList>
            <person name="Goeker M."/>
        </authorList>
    </citation>
    <scope>NUCLEOTIDE SEQUENCE [LARGE SCALE GENOMIC DNA]</scope>
    <source>
        <strain evidence="5 6">DSM 15349</strain>
    </source>
</reference>
<evidence type="ECO:0000256" key="2">
    <source>
        <dbReference type="SAM" id="MobiDB-lite"/>
    </source>
</evidence>
<keyword evidence="3" id="KW-0812">Transmembrane</keyword>
<gene>
    <name evidence="5" type="ORF">ABID27_001444</name>
</gene>
<organism evidence="5 6">
    <name type="scientific">Streptococcus gallinaceus</name>
    <dbReference type="NCBI Taxonomy" id="165758"/>
    <lineage>
        <taxon>Bacteria</taxon>
        <taxon>Bacillati</taxon>
        <taxon>Bacillota</taxon>
        <taxon>Bacilli</taxon>
        <taxon>Lactobacillales</taxon>
        <taxon>Streptococcaceae</taxon>
        <taxon>Streptococcus</taxon>
    </lineage>
</organism>
<comment type="caution">
    <text evidence="5">The sequence shown here is derived from an EMBL/GenBank/DDBJ whole genome shotgun (WGS) entry which is preliminary data.</text>
</comment>
<comment type="similarity">
    <text evidence="1">Belongs to the CapA family.</text>
</comment>
<keyword evidence="3" id="KW-1133">Transmembrane helix</keyword>
<dbReference type="SMART" id="SM00854">
    <property type="entry name" value="PGA_cap"/>
    <property type="match status" value="1"/>
</dbReference>
<dbReference type="RefSeq" id="WP_354281229.1">
    <property type="nucleotide sequence ID" value="NZ_JBEPMK010000005.1"/>
</dbReference>
<evidence type="ECO:0000256" key="3">
    <source>
        <dbReference type="SAM" id="Phobius"/>
    </source>
</evidence>
<keyword evidence="3" id="KW-0472">Membrane</keyword>
<evidence type="ECO:0000259" key="4">
    <source>
        <dbReference type="SMART" id="SM00854"/>
    </source>
</evidence>
<keyword evidence="6" id="KW-1185">Reference proteome</keyword>
<dbReference type="PANTHER" id="PTHR33393:SF12">
    <property type="entry name" value="CAPSULE BIOSYNTHESIS PROTEIN CAPA"/>
    <property type="match status" value="1"/>
</dbReference>
<feature type="compositionally biased region" description="Low complexity" evidence="2">
    <location>
        <begin position="50"/>
        <end position="60"/>
    </location>
</feature>
<dbReference type="Proteomes" id="UP001549055">
    <property type="component" value="Unassembled WGS sequence"/>
</dbReference>
<dbReference type="InterPro" id="IPR052169">
    <property type="entry name" value="CW_Biosynth-Accessory"/>
</dbReference>
<dbReference type="InterPro" id="IPR029052">
    <property type="entry name" value="Metallo-depent_PP-like"/>
</dbReference>
<dbReference type="CDD" id="cd07381">
    <property type="entry name" value="MPP_CapA"/>
    <property type="match status" value="1"/>
</dbReference>
<proteinExistence type="inferred from homology"/>
<dbReference type="SUPFAM" id="SSF56300">
    <property type="entry name" value="Metallo-dependent phosphatases"/>
    <property type="match status" value="1"/>
</dbReference>
<feature type="transmembrane region" description="Helical" evidence="3">
    <location>
        <begin position="21"/>
        <end position="41"/>
    </location>
</feature>
<dbReference type="EMBL" id="JBEPMK010000005">
    <property type="protein sequence ID" value="MET3644813.1"/>
    <property type="molecule type" value="Genomic_DNA"/>
</dbReference>
<dbReference type="InterPro" id="IPR019079">
    <property type="entry name" value="Capsule_synth_CapA"/>
</dbReference>
<dbReference type="Gene3D" id="3.60.21.10">
    <property type="match status" value="1"/>
</dbReference>
<evidence type="ECO:0000256" key="1">
    <source>
        <dbReference type="ARBA" id="ARBA00005662"/>
    </source>
</evidence>
<feature type="domain" description="Capsule synthesis protein CapA" evidence="4">
    <location>
        <begin position="72"/>
        <end position="320"/>
    </location>
</feature>
<evidence type="ECO:0000313" key="5">
    <source>
        <dbReference type="EMBL" id="MET3644813.1"/>
    </source>
</evidence>
<protein>
    <submittedName>
        <fullName evidence="5">Poly-gamma-glutamate synthesis protein (Capsule biosynthesis protein)</fullName>
    </submittedName>
</protein>
<dbReference type="Pfam" id="PF09587">
    <property type="entry name" value="PGA_cap"/>
    <property type="match status" value="1"/>
</dbReference>
<dbReference type="PANTHER" id="PTHR33393">
    <property type="entry name" value="POLYGLUTAMINE SYNTHESIS ACCESSORY PROTEIN RV0574C-RELATED"/>
    <property type="match status" value="1"/>
</dbReference>
<accession>A0ABV2JLL5</accession>
<evidence type="ECO:0000313" key="6">
    <source>
        <dbReference type="Proteomes" id="UP001549055"/>
    </source>
</evidence>
<feature type="region of interest" description="Disordered" evidence="2">
    <location>
        <begin position="50"/>
        <end position="69"/>
    </location>
</feature>